<dbReference type="GeneID" id="93060357"/>
<dbReference type="PANTHER" id="PTHR33420">
    <property type="entry name" value="FIMBRIAL SUBUNIT ELFA-RELATED"/>
    <property type="match status" value="1"/>
</dbReference>
<feature type="domain" description="Fimbrial-type adhesion" evidence="6">
    <location>
        <begin position="33"/>
        <end position="176"/>
    </location>
</feature>
<evidence type="ECO:0000256" key="3">
    <source>
        <dbReference type="ARBA" id="ARBA00022729"/>
    </source>
</evidence>
<gene>
    <name evidence="8" type="ORF">CWD88_01325</name>
    <name evidence="7" type="ORF">Y036_79</name>
</gene>
<evidence type="ECO:0000313" key="9">
    <source>
        <dbReference type="Proteomes" id="UP000030475"/>
    </source>
</evidence>
<evidence type="ECO:0000313" key="10">
    <source>
        <dbReference type="Proteomes" id="UP000231878"/>
    </source>
</evidence>
<dbReference type="AlphaFoldDB" id="A0A069B7V8"/>
<dbReference type="Pfam" id="PF00419">
    <property type="entry name" value="Fimbrial"/>
    <property type="match status" value="1"/>
</dbReference>
<dbReference type="InterPro" id="IPR050263">
    <property type="entry name" value="Bact_Fimbrial_Adh_Pro"/>
</dbReference>
<feature type="signal peptide" evidence="5">
    <location>
        <begin position="1"/>
        <end position="25"/>
    </location>
</feature>
<dbReference type="Gene3D" id="2.60.40.1090">
    <property type="entry name" value="Fimbrial-type adhesion domain"/>
    <property type="match status" value="1"/>
</dbReference>
<dbReference type="GO" id="GO:0043709">
    <property type="term" value="P:cell adhesion involved in single-species biofilm formation"/>
    <property type="evidence" value="ECO:0007669"/>
    <property type="project" value="TreeGrafter"/>
</dbReference>
<dbReference type="InterPro" id="IPR000259">
    <property type="entry name" value="Adhesion_dom_fimbrial"/>
</dbReference>
<comment type="subcellular location">
    <subcellularLocation>
        <location evidence="1">Fimbrium</location>
    </subcellularLocation>
</comment>
<dbReference type="Proteomes" id="UP000030475">
    <property type="component" value="Unassembled WGS sequence"/>
</dbReference>
<evidence type="ECO:0000313" key="7">
    <source>
        <dbReference type="EMBL" id="KGX05661.1"/>
    </source>
</evidence>
<dbReference type="EMBL" id="JQIM01000010">
    <property type="protein sequence ID" value="KGX05661.1"/>
    <property type="molecule type" value="Genomic_DNA"/>
</dbReference>
<name>A0A069B7V8_BURPE</name>
<accession>A0A069B7V8</accession>
<evidence type="ECO:0000256" key="2">
    <source>
        <dbReference type="ARBA" id="ARBA00006671"/>
    </source>
</evidence>
<keyword evidence="3 5" id="KW-0732">Signal</keyword>
<dbReference type="OrthoDB" id="6491659at2"/>
<reference evidence="8 10" key="2">
    <citation type="submission" date="2017-11" db="EMBL/GenBank/DDBJ databases">
        <title>Molecular characterization of Burkholderia pseudomallei and closely related isolates from Vietnam.</title>
        <authorList>
            <person name="Ustinov D.V."/>
            <person name="Antonov A.S."/>
            <person name="Avdusheva E.F."/>
            <person name="Shpak I.M."/>
            <person name="Zakharova I.B."/>
            <person name="Thi L.A."/>
            <person name="Teteryatnikova N."/>
            <person name="Lopasteyskaya Y.A."/>
            <person name="Kuzyutina J.A."/>
            <person name="Ngo T.N."/>
            <person name="Victorov D.V."/>
        </authorList>
    </citation>
    <scope>NUCLEOTIDE SEQUENCE [LARGE SCALE GENOMIC DNA]</scope>
    <source>
        <strain evidence="8 10">V1512</strain>
    </source>
</reference>
<dbReference type="SUPFAM" id="SSF49401">
    <property type="entry name" value="Bacterial adhesins"/>
    <property type="match status" value="1"/>
</dbReference>
<dbReference type="SMR" id="A0A069B7V8"/>
<evidence type="ECO:0000313" key="8">
    <source>
        <dbReference type="EMBL" id="PJO67950.1"/>
    </source>
</evidence>
<dbReference type="RefSeq" id="WP_004521426.1">
    <property type="nucleotide sequence ID" value="NZ_AP028071.1"/>
</dbReference>
<evidence type="ECO:0000256" key="5">
    <source>
        <dbReference type="SAM" id="SignalP"/>
    </source>
</evidence>
<comment type="similarity">
    <text evidence="2">Belongs to the fimbrial protein family.</text>
</comment>
<reference evidence="7 9" key="1">
    <citation type="submission" date="2014-08" db="EMBL/GenBank/DDBJ databases">
        <authorList>
            <person name="Bunnell A."/>
            <person name="Chain P.S."/>
            <person name="Chertkov O."/>
            <person name="Currie B.J."/>
            <person name="Daligault H.E."/>
            <person name="Davenport K.W."/>
            <person name="Davis C."/>
            <person name="Gleasner C.D."/>
            <person name="Johnson S.L."/>
            <person name="Kaestli M."/>
            <person name="Koren S."/>
            <person name="Kunde Y.A."/>
            <person name="Mayo M."/>
            <person name="McMurry K.K."/>
            <person name="Price E.P."/>
            <person name="Reitenga K.G."/>
            <person name="Robison R."/>
            <person name="Rosovitz M.J."/>
            <person name="Sarovich D.S."/>
            <person name="Teshima H."/>
        </authorList>
    </citation>
    <scope>NUCLEOTIDE SEQUENCE [LARGE SCALE GENOMIC DNA]</scope>
    <source>
        <strain evidence="7 9">MSHR44</strain>
    </source>
</reference>
<dbReference type="EMBL" id="PHRB01000001">
    <property type="protein sequence ID" value="PJO67950.1"/>
    <property type="molecule type" value="Genomic_DNA"/>
</dbReference>
<sequence length="176" mass="17463">MKAKGMQYGLTAVLLSMLSGGAAYSQTATTGTINFTGSITDVPCEIDTAATSSNVTMAKVFANDFSGVGSTTGTTAFKIVLKNCGASTSGATVRFMGTTDSANPAALQTTAGGAGGVALQLVDDTGTPISIGSSSKAYTIAEGDNTFNFAARYIATSATVTGGAANATAVFALTYK</sequence>
<dbReference type="InterPro" id="IPR036937">
    <property type="entry name" value="Adhesion_dom_fimbrial_sf"/>
</dbReference>
<dbReference type="OMA" id="NVQARFE"/>
<dbReference type="GO" id="GO:0009289">
    <property type="term" value="C:pilus"/>
    <property type="evidence" value="ECO:0007669"/>
    <property type="project" value="UniProtKB-SubCell"/>
</dbReference>
<proteinExistence type="inferred from homology"/>
<comment type="caution">
    <text evidence="7">The sequence shown here is derived from an EMBL/GenBank/DDBJ whole genome shotgun (WGS) entry which is preliminary data.</text>
</comment>
<evidence type="ECO:0000259" key="6">
    <source>
        <dbReference type="Pfam" id="PF00419"/>
    </source>
</evidence>
<dbReference type="PANTHER" id="PTHR33420:SF12">
    <property type="entry name" value="FIMBRIN-LIKE PROTEIN FIMI-RELATED"/>
    <property type="match status" value="1"/>
</dbReference>
<evidence type="ECO:0000256" key="1">
    <source>
        <dbReference type="ARBA" id="ARBA00004561"/>
    </source>
</evidence>
<dbReference type="Proteomes" id="UP000231878">
    <property type="component" value="Unassembled WGS sequence"/>
</dbReference>
<keyword evidence="4" id="KW-0281">Fimbrium</keyword>
<dbReference type="InterPro" id="IPR008966">
    <property type="entry name" value="Adhesion_dom_sf"/>
</dbReference>
<evidence type="ECO:0000256" key="4">
    <source>
        <dbReference type="ARBA" id="ARBA00023263"/>
    </source>
</evidence>
<protein>
    <submittedName>
        <fullName evidence="7">Fimbrial family protein</fullName>
    </submittedName>
    <submittedName>
        <fullName evidence="8">Type 1 fimbrial protein</fullName>
    </submittedName>
</protein>
<organism evidence="7 9">
    <name type="scientific">Burkholderia pseudomallei</name>
    <name type="common">Pseudomonas pseudomallei</name>
    <dbReference type="NCBI Taxonomy" id="28450"/>
    <lineage>
        <taxon>Bacteria</taxon>
        <taxon>Pseudomonadati</taxon>
        <taxon>Pseudomonadota</taxon>
        <taxon>Betaproteobacteria</taxon>
        <taxon>Burkholderiales</taxon>
        <taxon>Burkholderiaceae</taxon>
        <taxon>Burkholderia</taxon>
        <taxon>pseudomallei group</taxon>
    </lineage>
</organism>
<feature type="chain" id="PRO_5015027515" evidence="5">
    <location>
        <begin position="26"/>
        <end position="176"/>
    </location>
</feature>